<dbReference type="CDD" id="cd06173">
    <property type="entry name" value="MFS_MefA_like"/>
    <property type="match status" value="1"/>
</dbReference>
<feature type="transmembrane region" description="Helical" evidence="7">
    <location>
        <begin position="281"/>
        <end position="300"/>
    </location>
</feature>
<dbReference type="InterPro" id="IPR036259">
    <property type="entry name" value="MFS_trans_sf"/>
</dbReference>
<dbReference type="RefSeq" id="WP_310765805.1">
    <property type="nucleotide sequence ID" value="NZ_CP134050.1"/>
</dbReference>
<feature type="transmembrane region" description="Helical" evidence="7">
    <location>
        <begin position="257"/>
        <end position="274"/>
    </location>
</feature>
<feature type="transmembrane region" description="Helical" evidence="7">
    <location>
        <begin position="370"/>
        <end position="392"/>
    </location>
</feature>
<evidence type="ECO:0000256" key="3">
    <source>
        <dbReference type="ARBA" id="ARBA00022475"/>
    </source>
</evidence>
<dbReference type="InterPro" id="IPR011701">
    <property type="entry name" value="MFS"/>
</dbReference>
<keyword evidence="6 7" id="KW-0472">Membrane</keyword>
<evidence type="ECO:0000256" key="4">
    <source>
        <dbReference type="ARBA" id="ARBA00022692"/>
    </source>
</evidence>
<feature type="transmembrane region" description="Helical" evidence="7">
    <location>
        <begin position="7"/>
        <end position="30"/>
    </location>
</feature>
<dbReference type="SUPFAM" id="SSF103473">
    <property type="entry name" value="MFS general substrate transporter"/>
    <property type="match status" value="1"/>
</dbReference>
<keyword evidence="3" id="KW-1003">Cell membrane</keyword>
<dbReference type="PANTHER" id="PTHR43266:SF2">
    <property type="entry name" value="MAJOR FACILITATOR SUPERFAMILY (MFS) PROFILE DOMAIN-CONTAINING PROTEIN"/>
    <property type="match status" value="1"/>
</dbReference>
<organism evidence="8 9">
    <name type="scientific">Brevibacillus brevis</name>
    <name type="common">Bacillus brevis</name>
    <dbReference type="NCBI Taxonomy" id="1393"/>
    <lineage>
        <taxon>Bacteria</taxon>
        <taxon>Bacillati</taxon>
        <taxon>Bacillota</taxon>
        <taxon>Bacilli</taxon>
        <taxon>Bacillales</taxon>
        <taxon>Paenibacillaceae</taxon>
        <taxon>Brevibacillus</taxon>
    </lineage>
</organism>
<feature type="transmembrane region" description="Helical" evidence="7">
    <location>
        <begin position="218"/>
        <end position="237"/>
    </location>
</feature>
<sequence length="395" mass="41757">MIRMRTYLYVNALSTLGSRMDLIACSALIFTFEHSAFWLTAFFVARQIGGILFSPIAGVLADRVDRRRAMIASDAGAGLALMAIVFFPHPYVVVAAAFLKGMLYSQFHVSFQSSLPQMFGQENLVKINGLTVRLESVVGILGFALGGVLTDGVGYSSVIVIDASSFFLSAAVLSRMSWGSGARSEAGGGLPGAPIKAGTPGHETVGFRAALAYLGKEPVLLAISLLALFESISTASHNYGLPFLAQKLAAGDSLLHGLMWSAMSLGAMGGSYVAARWRTRLVVRLFAASVMLALTVALAFMGTETMIVLVMLTVAGLFAGGAQVYGSSLLQQADNEIRGRVIGVQSTLSRIGFFIGFVAAPPLAGQLGLFGMVAGAQLLFLFGLLGLAWYCLRKR</sequence>
<evidence type="ECO:0000256" key="1">
    <source>
        <dbReference type="ARBA" id="ARBA00004651"/>
    </source>
</evidence>
<feature type="transmembrane region" description="Helical" evidence="7">
    <location>
        <begin position="36"/>
        <end position="57"/>
    </location>
</feature>
<accession>A0ABY9T1M4</accession>
<evidence type="ECO:0000256" key="2">
    <source>
        <dbReference type="ARBA" id="ARBA00022448"/>
    </source>
</evidence>
<feature type="transmembrane region" description="Helical" evidence="7">
    <location>
        <begin position="306"/>
        <end position="326"/>
    </location>
</feature>
<protein>
    <submittedName>
        <fullName evidence="8">MFS transporter</fullName>
    </submittedName>
</protein>
<dbReference type="EMBL" id="CP134050">
    <property type="protein sequence ID" value="WNC13989.1"/>
    <property type="molecule type" value="Genomic_DNA"/>
</dbReference>
<gene>
    <name evidence="8" type="ORF">RGB73_25435</name>
</gene>
<proteinExistence type="predicted"/>
<keyword evidence="9" id="KW-1185">Reference proteome</keyword>
<reference evidence="8 9" key="1">
    <citation type="submission" date="2023-09" db="EMBL/GenBank/DDBJ databases">
        <title>Complete Genome and Methylome dissection of Bacillus brevis NEB573 original source of BbsI restriction endonuclease.</title>
        <authorList>
            <person name="Fomenkov A."/>
            <person name="Roberts R.D."/>
        </authorList>
    </citation>
    <scope>NUCLEOTIDE SEQUENCE [LARGE SCALE GENOMIC DNA]</scope>
    <source>
        <strain evidence="8 9">NEB573</strain>
    </source>
</reference>
<evidence type="ECO:0000256" key="7">
    <source>
        <dbReference type="SAM" id="Phobius"/>
    </source>
</evidence>
<dbReference type="Proteomes" id="UP001256827">
    <property type="component" value="Chromosome"/>
</dbReference>
<evidence type="ECO:0000313" key="8">
    <source>
        <dbReference type="EMBL" id="WNC13989.1"/>
    </source>
</evidence>
<feature type="transmembrane region" description="Helical" evidence="7">
    <location>
        <begin position="155"/>
        <end position="173"/>
    </location>
</feature>
<keyword evidence="4 7" id="KW-0812">Transmembrane</keyword>
<dbReference type="Gene3D" id="1.20.1250.20">
    <property type="entry name" value="MFS general substrate transporter like domains"/>
    <property type="match status" value="1"/>
</dbReference>
<keyword evidence="2" id="KW-0813">Transport</keyword>
<evidence type="ECO:0000313" key="9">
    <source>
        <dbReference type="Proteomes" id="UP001256827"/>
    </source>
</evidence>
<comment type="subcellular location">
    <subcellularLocation>
        <location evidence="1">Cell membrane</location>
        <topology evidence="1">Multi-pass membrane protein</topology>
    </subcellularLocation>
</comment>
<evidence type="ECO:0000256" key="6">
    <source>
        <dbReference type="ARBA" id="ARBA00023136"/>
    </source>
</evidence>
<keyword evidence="5 7" id="KW-1133">Transmembrane helix</keyword>
<name>A0ABY9T1M4_BREBE</name>
<feature type="transmembrane region" description="Helical" evidence="7">
    <location>
        <begin position="347"/>
        <end position="364"/>
    </location>
</feature>
<evidence type="ECO:0000256" key="5">
    <source>
        <dbReference type="ARBA" id="ARBA00022989"/>
    </source>
</evidence>
<dbReference type="Pfam" id="PF07690">
    <property type="entry name" value="MFS_1"/>
    <property type="match status" value="1"/>
</dbReference>
<dbReference type="PANTHER" id="PTHR43266">
    <property type="entry name" value="MACROLIDE-EFFLUX PROTEIN"/>
    <property type="match status" value="1"/>
</dbReference>